<dbReference type="GO" id="GO:0005524">
    <property type="term" value="F:ATP binding"/>
    <property type="evidence" value="ECO:0007669"/>
    <property type="project" value="UniProtKB-KW"/>
</dbReference>
<dbReference type="SUPFAM" id="SSF56059">
    <property type="entry name" value="Glutathione synthetase ATP-binding domain-like"/>
    <property type="match status" value="1"/>
</dbReference>
<dbReference type="UniPathway" id="UPA00142">
    <property type="reaction ID" value="UER00210"/>
</dbReference>
<evidence type="ECO:0000256" key="4">
    <source>
        <dbReference type="ARBA" id="ARBA00012214"/>
    </source>
</evidence>
<dbReference type="InterPro" id="IPR004887">
    <property type="entry name" value="GSH_synth_subst-bd"/>
</dbReference>
<evidence type="ECO:0000256" key="8">
    <source>
        <dbReference type="ARBA" id="ARBA00022741"/>
    </source>
</evidence>
<evidence type="ECO:0000259" key="11">
    <source>
        <dbReference type="Pfam" id="PF03199"/>
    </source>
</evidence>
<keyword evidence="7" id="KW-0479">Metal-binding</keyword>
<evidence type="ECO:0000256" key="6">
    <source>
        <dbReference type="ARBA" id="ARBA00022684"/>
    </source>
</evidence>
<dbReference type="Gene3D" id="3.40.50.1760">
    <property type="entry name" value="Glutathione synthase, substrate-binding domain superfamily, eukaryotic"/>
    <property type="match status" value="1"/>
</dbReference>
<evidence type="ECO:0000256" key="9">
    <source>
        <dbReference type="ARBA" id="ARBA00022840"/>
    </source>
</evidence>
<protein>
    <recommendedName>
        <fullName evidence="4">glutathione synthase</fullName>
        <ecNumber evidence="4">6.3.2.3</ecNumber>
    </recommendedName>
</protein>
<evidence type="ECO:0000256" key="7">
    <source>
        <dbReference type="ARBA" id="ARBA00022723"/>
    </source>
</evidence>
<dbReference type="OrthoDB" id="5590030at2"/>
<evidence type="ECO:0000256" key="3">
    <source>
        <dbReference type="ARBA" id="ARBA00010385"/>
    </source>
</evidence>
<dbReference type="Gene3D" id="3.30.470.20">
    <property type="entry name" value="ATP-grasp fold, B domain"/>
    <property type="match status" value="1"/>
</dbReference>
<dbReference type="GO" id="GO:0046872">
    <property type="term" value="F:metal ion binding"/>
    <property type="evidence" value="ECO:0007669"/>
    <property type="project" value="UniProtKB-KW"/>
</dbReference>
<sequence>MHNDKFTVKAVNDAVEWAMTHAMMLKDSPFSASHAAFVATPTQISAQRYQTLIDTAPLLGKMVDAVSEDALFIQQAIKPLVSGDTFFSALLTMHQKIHFSESPVRRVPMLIMRSDFMDDAVLGPKLIEFNAIAAGMWPFGQRAHELHHYLQNQWPTTFTPWQGEGAATLIENKAIEQLGEGIAKATFQIKQEFNDSTPATFLMVVQANEDNVFDQHLLELELQRRGIRTIRRTFSELYGNLSTGDNHRLLLEGIGSIDTVYLRAGYQFSDYCSDNIVEEVCCEALMNTRMFMEQHRIAMNATVGQQLASSKRVQMLLSSMPVSELSSFGLTITEAEQVKSVLGEMLPVTDQSVSWFATQSEQDWVLKNQGEGGGHCIFGQDIAPKLSVLRTEDFHAWSLMRRLQLQPRTTPALAVRKGQTEIIDDLISEIGIFTVHLAGKPITQNKGYAGYLIRSKSTRTTEGGIHSGQGVLDSLALSEL</sequence>
<dbReference type="InterPro" id="IPR014049">
    <property type="entry name" value="Glutathione_synthase_N_euk"/>
</dbReference>
<comment type="similarity">
    <text evidence="3">Belongs to the eukaryotic GSH synthase family.</text>
</comment>
<organism evidence="12 13">
    <name type="scientific">Photobacterium damselae</name>
    <dbReference type="NCBI Taxonomy" id="38293"/>
    <lineage>
        <taxon>Bacteria</taxon>
        <taxon>Pseudomonadati</taxon>
        <taxon>Pseudomonadota</taxon>
        <taxon>Gammaproteobacteria</taxon>
        <taxon>Vibrionales</taxon>
        <taxon>Vibrionaceae</taxon>
        <taxon>Photobacterium</taxon>
    </lineage>
</organism>
<name>A0A2T3QN97_PHODM</name>
<feature type="domain" description="Glutathione synthase substrate-binding" evidence="11">
    <location>
        <begin position="200"/>
        <end position="308"/>
    </location>
</feature>
<comment type="cofactor">
    <cofactor evidence="1">
        <name>Mg(2+)</name>
        <dbReference type="ChEBI" id="CHEBI:18420"/>
    </cofactor>
</comment>
<keyword evidence="10" id="KW-0460">Magnesium</keyword>
<proteinExistence type="inferred from homology"/>
<dbReference type="InterPro" id="IPR005615">
    <property type="entry name" value="Glutathione_synthase"/>
</dbReference>
<dbReference type="GO" id="GO:0004363">
    <property type="term" value="F:glutathione synthase activity"/>
    <property type="evidence" value="ECO:0007669"/>
    <property type="project" value="UniProtKB-EC"/>
</dbReference>
<dbReference type="Gene3D" id="3.30.1490.50">
    <property type="match status" value="1"/>
</dbReference>
<evidence type="ECO:0000313" key="12">
    <source>
        <dbReference type="EMBL" id="SPY44506.1"/>
    </source>
</evidence>
<evidence type="ECO:0000256" key="10">
    <source>
        <dbReference type="ARBA" id="ARBA00022842"/>
    </source>
</evidence>
<keyword evidence="6" id="KW-0317">Glutathione biosynthesis</keyword>
<dbReference type="EC" id="6.3.2.3" evidence="4"/>
<dbReference type="PANTHER" id="PTHR11130">
    <property type="entry name" value="GLUTATHIONE SYNTHETASE"/>
    <property type="match status" value="1"/>
</dbReference>
<dbReference type="InterPro" id="IPR014709">
    <property type="entry name" value="Glutathione_synthase_C_euk"/>
</dbReference>
<dbReference type="RefSeq" id="WP_005304316.1">
    <property type="nucleotide sequence ID" value="NZ_PYOG01000003.1"/>
</dbReference>
<evidence type="ECO:0000256" key="5">
    <source>
        <dbReference type="ARBA" id="ARBA00022598"/>
    </source>
</evidence>
<dbReference type="EMBL" id="UATL01000005">
    <property type="protein sequence ID" value="SPY44506.1"/>
    <property type="molecule type" value="Genomic_DNA"/>
</dbReference>
<dbReference type="InterPro" id="IPR037013">
    <property type="entry name" value="GSH-S_sub-bd_sf"/>
</dbReference>
<evidence type="ECO:0000313" key="13">
    <source>
        <dbReference type="Proteomes" id="UP000251647"/>
    </source>
</evidence>
<evidence type="ECO:0000256" key="1">
    <source>
        <dbReference type="ARBA" id="ARBA00001946"/>
    </source>
</evidence>
<dbReference type="InterPro" id="IPR014042">
    <property type="entry name" value="Glutathione_synthase_a-hlx"/>
</dbReference>
<gene>
    <name evidence="12" type="ORF">NCTC11647_03451</name>
</gene>
<dbReference type="Gene3D" id="3.30.1490.80">
    <property type="match status" value="1"/>
</dbReference>
<dbReference type="InterPro" id="IPR016185">
    <property type="entry name" value="PreATP-grasp_dom_sf"/>
</dbReference>
<dbReference type="PANTHER" id="PTHR11130:SF0">
    <property type="entry name" value="GLUTATHIONE SYNTHETASE"/>
    <property type="match status" value="1"/>
</dbReference>
<dbReference type="Pfam" id="PF03917">
    <property type="entry name" value="GSH_synth_ATP"/>
    <property type="match status" value="1"/>
</dbReference>
<dbReference type="Proteomes" id="UP000251647">
    <property type="component" value="Unassembled WGS sequence"/>
</dbReference>
<dbReference type="PIRSF" id="PIRSF001558">
    <property type="entry name" value="GSHase"/>
    <property type="match status" value="1"/>
</dbReference>
<dbReference type="SUPFAM" id="SSF52440">
    <property type="entry name" value="PreATP-grasp domain"/>
    <property type="match status" value="1"/>
</dbReference>
<dbReference type="AlphaFoldDB" id="A0A2T3QN97"/>
<keyword evidence="5" id="KW-0436">Ligase</keyword>
<evidence type="ECO:0000256" key="2">
    <source>
        <dbReference type="ARBA" id="ARBA00004965"/>
    </source>
</evidence>
<keyword evidence="9" id="KW-0067">ATP-binding</keyword>
<keyword evidence="8" id="KW-0547">Nucleotide-binding</keyword>
<dbReference type="Gene3D" id="1.10.1080.10">
    <property type="entry name" value="Glutathione Synthetase, Chain A, domain 3"/>
    <property type="match status" value="1"/>
</dbReference>
<dbReference type="GO" id="GO:0043295">
    <property type="term" value="F:glutathione binding"/>
    <property type="evidence" value="ECO:0007669"/>
    <property type="project" value="TreeGrafter"/>
</dbReference>
<reference evidence="12 13" key="1">
    <citation type="submission" date="2018-06" db="EMBL/GenBank/DDBJ databases">
        <authorList>
            <consortium name="Pathogen Informatics"/>
            <person name="Doyle S."/>
        </authorList>
    </citation>
    <scope>NUCLEOTIDE SEQUENCE [LARGE SCALE GENOMIC DNA]</scope>
    <source>
        <strain evidence="12 13">NCTC11647</strain>
    </source>
</reference>
<comment type="pathway">
    <text evidence="2">Sulfur metabolism; glutathione biosynthesis; glutathione from L-cysteine and L-glutamate: step 2/2.</text>
</comment>
<dbReference type="Pfam" id="PF03199">
    <property type="entry name" value="GSH_synthase"/>
    <property type="match status" value="1"/>
</dbReference>
<dbReference type="GO" id="GO:0005829">
    <property type="term" value="C:cytosol"/>
    <property type="evidence" value="ECO:0007669"/>
    <property type="project" value="TreeGrafter"/>
</dbReference>
<accession>A0A2T3QN97</accession>